<dbReference type="EMBL" id="CP158253">
    <property type="protein sequence ID" value="XDJ44635.1"/>
    <property type="molecule type" value="Genomic_DNA"/>
</dbReference>
<dbReference type="GO" id="GO:0005829">
    <property type="term" value="C:cytosol"/>
    <property type="evidence" value="ECO:0007669"/>
    <property type="project" value="TreeGrafter"/>
</dbReference>
<dbReference type="PROSITE" id="PS50931">
    <property type="entry name" value="HTH_LYSR"/>
    <property type="match status" value="1"/>
</dbReference>
<feature type="domain" description="HTH lysR-type" evidence="5">
    <location>
        <begin position="11"/>
        <end position="68"/>
    </location>
</feature>
<evidence type="ECO:0000256" key="4">
    <source>
        <dbReference type="ARBA" id="ARBA00023163"/>
    </source>
</evidence>
<dbReference type="InterPro" id="IPR000847">
    <property type="entry name" value="LysR_HTH_N"/>
</dbReference>
<keyword evidence="2" id="KW-0805">Transcription regulation</keyword>
<dbReference type="AlphaFoldDB" id="A0AB39CRU2"/>
<organism evidence="6">
    <name type="scientific">Castellaniella ginsengisoli</name>
    <dbReference type="NCBI Taxonomy" id="546114"/>
    <lineage>
        <taxon>Bacteria</taxon>
        <taxon>Pseudomonadati</taxon>
        <taxon>Pseudomonadota</taxon>
        <taxon>Betaproteobacteria</taxon>
        <taxon>Burkholderiales</taxon>
        <taxon>Alcaligenaceae</taxon>
        <taxon>Castellaniella</taxon>
    </lineage>
</organism>
<evidence type="ECO:0000313" key="6">
    <source>
        <dbReference type="EMBL" id="XDJ44635.1"/>
    </source>
</evidence>
<dbReference type="GO" id="GO:0003677">
    <property type="term" value="F:DNA binding"/>
    <property type="evidence" value="ECO:0007669"/>
    <property type="project" value="UniProtKB-KW"/>
</dbReference>
<reference evidence="6" key="1">
    <citation type="submission" date="2024-05" db="EMBL/GenBank/DDBJ databases">
        <authorList>
            <person name="Luo Y.-C."/>
            <person name="Nicholds J."/>
            <person name="Mortimer T."/>
            <person name="Maboni G."/>
        </authorList>
    </citation>
    <scope>NUCLEOTIDE SEQUENCE</scope>
    <source>
        <strain evidence="6">153271</strain>
    </source>
</reference>
<evidence type="ECO:0000259" key="5">
    <source>
        <dbReference type="PROSITE" id="PS50931"/>
    </source>
</evidence>
<proteinExistence type="inferred from homology"/>
<sequence>MDMNKHPARWLKPSQLHLLSEIATHGQLQLAADAMAVTQPAASRMLAEVERQLGAPVFVRRPKGMEPTQEGRAVLRRVEVVLREMRSMVADVDLLQQGLAGSVSVGAVTGPAVSHLVAAIREIKSTAPRAEISVDVMPSRDLLHQLMAGKMDFVLARILPEFDSHAFEITPMRDERIVIVARANHPLARAHVVTLTELSSYEWIMQQRGAPIREAIVNAFAQVGLPEPHNVVSSPSALLSMAYLAQSDAVTPMVQEVASLLIQPPIGAGFSVLNLPHDIRVSPYYLLRLRRRPLTPLALSLRDGLLARSNDPDLARCYASDL</sequence>
<evidence type="ECO:0000256" key="1">
    <source>
        <dbReference type="ARBA" id="ARBA00009437"/>
    </source>
</evidence>
<accession>A0AB39CRU2</accession>
<protein>
    <submittedName>
        <fullName evidence="6">LysR family transcriptional regulator</fullName>
    </submittedName>
</protein>
<dbReference type="GO" id="GO:0003700">
    <property type="term" value="F:DNA-binding transcription factor activity"/>
    <property type="evidence" value="ECO:0007669"/>
    <property type="project" value="InterPro"/>
</dbReference>
<dbReference type="Gene3D" id="3.40.190.290">
    <property type="match status" value="1"/>
</dbReference>
<dbReference type="Pfam" id="PF03466">
    <property type="entry name" value="LysR_substrate"/>
    <property type="match status" value="1"/>
</dbReference>
<dbReference type="SUPFAM" id="SSF46785">
    <property type="entry name" value="Winged helix' DNA-binding domain"/>
    <property type="match status" value="1"/>
</dbReference>
<gene>
    <name evidence="6" type="ORF">ABRZ02_13455</name>
</gene>
<dbReference type="RefSeq" id="WP_368647914.1">
    <property type="nucleotide sequence ID" value="NZ_CP158253.1"/>
</dbReference>
<dbReference type="InterPro" id="IPR005119">
    <property type="entry name" value="LysR_subst-bd"/>
</dbReference>
<keyword evidence="4" id="KW-0804">Transcription</keyword>
<dbReference type="Pfam" id="PF00126">
    <property type="entry name" value="HTH_1"/>
    <property type="match status" value="1"/>
</dbReference>
<dbReference type="PANTHER" id="PTHR30419:SF8">
    <property type="entry name" value="NITROGEN ASSIMILATION TRANSCRIPTIONAL ACTIVATOR-RELATED"/>
    <property type="match status" value="1"/>
</dbReference>
<evidence type="ECO:0000256" key="3">
    <source>
        <dbReference type="ARBA" id="ARBA00023125"/>
    </source>
</evidence>
<dbReference type="InterPro" id="IPR036388">
    <property type="entry name" value="WH-like_DNA-bd_sf"/>
</dbReference>
<keyword evidence="3" id="KW-0238">DNA-binding</keyword>
<dbReference type="PANTHER" id="PTHR30419">
    <property type="entry name" value="HTH-TYPE TRANSCRIPTIONAL REGULATOR YBHD"/>
    <property type="match status" value="1"/>
</dbReference>
<dbReference type="InterPro" id="IPR050950">
    <property type="entry name" value="HTH-type_LysR_regulators"/>
</dbReference>
<evidence type="ECO:0000256" key="2">
    <source>
        <dbReference type="ARBA" id="ARBA00023015"/>
    </source>
</evidence>
<dbReference type="SUPFAM" id="SSF53850">
    <property type="entry name" value="Periplasmic binding protein-like II"/>
    <property type="match status" value="1"/>
</dbReference>
<name>A0AB39CRU2_9BURK</name>
<comment type="similarity">
    <text evidence="1">Belongs to the LysR transcriptional regulatory family.</text>
</comment>
<dbReference type="Gene3D" id="1.10.10.10">
    <property type="entry name" value="Winged helix-like DNA-binding domain superfamily/Winged helix DNA-binding domain"/>
    <property type="match status" value="1"/>
</dbReference>
<dbReference type="InterPro" id="IPR036390">
    <property type="entry name" value="WH_DNA-bd_sf"/>
</dbReference>